<evidence type="ECO:0000256" key="1">
    <source>
        <dbReference type="PROSITE-ProRule" id="PRU00047"/>
    </source>
</evidence>
<keyword evidence="1" id="KW-0862">Zinc</keyword>
<reference evidence="3 4" key="1">
    <citation type="submission" date="2014-04" db="EMBL/GenBank/DDBJ databases">
        <authorList>
            <consortium name="DOE Joint Genome Institute"/>
            <person name="Kuo A."/>
            <person name="Kohler A."/>
            <person name="Costa M.D."/>
            <person name="Nagy L.G."/>
            <person name="Floudas D."/>
            <person name="Copeland A."/>
            <person name="Barry K.W."/>
            <person name="Cichocki N."/>
            <person name="Veneault-Fourrey C."/>
            <person name="LaButti K."/>
            <person name="Lindquist E.A."/>
            <person name="Lipzen A."/>
            <person name="Lundell T."/>
            <person name="Morin E."/>
            <person name="Murat C."/>
            <person name="Sun H."/>
            <person name="Tunlid A."/>
            <person name="Henrissat B."/>
            <person name="Grigoriev I.V."/>
            <person name="Hibbett D.S."/>
            <person name="Martin F."/>
            <person name="Nordberg H.P."/>
            <person name="Cantor M.N."/>
            <person name="Hua S.X."/>
        </authorList>
    </citation>
    <scope>NUCLEOTIDE SEQUENCE [LARGE SCALE GENOMIC DNA]</scope>
    <source>
        <strain evidence="3 4">Marx 270</strain>
    </source>
</reference>
<dbReference type="GO" id="GO:0008270">
    <property type="term" value="F:zinc ion binding"/>
    <property type="evidence" value="ECO:0007669"/>
    <property type="project" value="UniProtKB-KW"/>
</dbReference>
<dbReference type="Proteomes" id="UP000054217">
    <property type="component" value="Unassembled WGS sequence"/>
</dbReference>
<proteinExistence type="predicted"/>
<dbReference type="OrthoDB" id="3260975at2759"/>
<dbReference type="PROSITE" id="PS50158">
    <property type="entry name" value="ZF_CCHC"/>
    <property type="match status" value="1"/>
</dbReference>
<evidence type="ECO:0000259" key="2">
    <source>
        <dbReference type="PROSITE" id="PS50158"/>
    </source>
</evidence>
<feature type="domain" description="CCHC-type" evidence="2">
    <location>
        <begin position="330"/>
        <end position="344"/>
    </location>
</feature>
<dbReference type="HOGENOM" id="CLU_037286_0_0_1"/>
<keyword evidence="4" id="KW-1185">Reference proteome</keyword>
<dbReference type="AlphaFoldDB" id="A0A0C3K934"/>
<keyword evidence="1" id="KW-0479">Metal-binding</keyword>
<gene>
    <name evidence="3" type="ORF">M404DRAFT_139242</name>
</gene>
<evidence type="ECO:0000313" key="4">
    <source>
        <dbReference type="Proteomes" id="UP000054217"/>
    </source>
</evidence>
<sequence length="394" mass="45128">MAEAVPLFYGDRAETENASDFIKAFNRSMLFLNPLSTDTQKIQALANYLGMGSPAERWYDDLTATQRASWDDVVKAFNDRWPTTKSATLTSEEYQTELLDHKMAEEDVGAIKTVGCQKVWAHVKWVEEAMELARLAKIESGPTLIWQVKKQLPKAVRKLLDEEYMTWKKFTDDVKDLSTSKLKQEREEIEERKRKDEERDLRLMQKLEATKRATMADITVQLQRLTIGQVAVSRTSPRASPLMTHPNTRFTLQQMPRRNTPYNQPTEEVKEIVRKGLEQVPHHPDDEEGQRKYTAQLTAWITKHGDSAWVTEYTPYPLKPGTAMVCSGECFRCGTHRHGSRDCPTTEGDASRLSRNETVWRALCNRTLGPFNRNIAYSIRLVAIDDQGNETGSL</sequence>
<reference evidence="4" key="2">
    <citation type="submission" date="2015-01" db="EMBL/GenBank/DDBJ databases">
        <title>Evolutionary Origins and Diversification of the Mycorrhizal Mutualists.</title>
        <authorList>
            <consortium name="DOE Joint Genome Institute"/>
            <consortium name="Mycorrhizal Genomics Consortium"/>
            <person name="Kohler A."/>
            <person name="Kuo A."/>
            <person name="Nagy L.G."/>
            <person name="Floudas D."/>
            <person name="Copeland A."/>
            <person name="Barry K.W."/>
            <person name="Cichocki N."/>
            <person name="Veneault-Fourrey C."/>
            <person name="LaButti K."/>
            <person name="Lindquist E.A."/>
            <person name="Lipzen A."/>
            <person name="Lundell T."/>
            <person name="Morin E."/>
            <person name="Murat C."/>
            <person name="Riley R."/>
            <person name="Ohm R."/>
            <person name="Sun H."/>
            <person name="Tunlid A."/>
            <person name="Henrissat B."/>
            <person name="Grigoriev I.V."/>
            <person name="Hibbett D.S."/>
            <person name="Martin F."/>
        </authorList>
    </citation>
    <scope>NUCLEOTIDE SEQUENCE [LARGE SCALE GENOMIC DNA]</scope>
    <source>
        <strain evidence="4">Marx 270</strain>
    </source>
</reference>
<evidence type="ECO:0000313" key="3">
    <source>
        <dbReference type="EMBL" id="KIO06132.1"/>
    </source>
</evidence>
<organism evidence="3 4">
    <name type="scientific">Pisolithus tinctorius Marx 270</name>
    <dbReference type="NCBI Taxonomy" id="870435"/>
    <lineage>
        <taxon>Eukaryota</taxon>
        <taxon>Fungi</taxon>
        <taxon>Dikarya</taxon>
        <taxon>Basidiomycota</taxon>
        <taxon>Agaricomycotina</taxon>
        <taxon>Agaricomycetes</taxon>
        <taxon>Agaricomycetidae</taxon>
        <taxon>Boletales</taxon>
        <taxon>Sclerodermatineae</taxon>
        <taxon>Pisolithaceae</taxon>
        <taxon>Pisolithus</taxon>
    </lineage>
</organism>
<dbReference type="InterPro" id="IPR001878">
    <property type="entry name" value="Znf_CCHC"/>
</dbReference>
<dbReference type="STRING" id="870435.A0A0C3K934"/>
<dbReference type="EMBL" id="KN831964">
    <property type="protein sequence ID" value="KIO06132.1"/>
    <property type="molecule type" value="Genomic_DNA"/>
</dbReference>
<protein>
    <recommendedName>
        <fullName evidence="2">CCHC-type domain-containing protein</fullName>
    </recommendedName>
</protein>
<dbReference type="InParanoid" id="A0A0C3K934"/>
<keyword evidence="1" id="KW-0863">Zinc-finger</keyword>
<accession>A0A0C3K934</accession>
<dbReference type="GO" id="GO:0003676">
    <property type="term" value="F:nucleic acid binding"/>
    <property type="evidence" value="ECO:0007669"/>
    <property type="project" value="InterPro"/>
</dbReference>
<name>A0A0C3K934_PISTI</name>